<dbReference type="AlphaFoldDB" id="A0AA39KFT2"/>
<dbReference type="Pfam" id="PF02171">
    <property type="entry name" value="Piwi"/>
    <property type="match status" value="1"/>
</dbReference>
<dbReference type="InterPro" id="IPR003165">
    <property type="entry name" value="Piwi"/>
</dbReference>
<dbReference type="PANTHER" id="PTHR22891">
    <property type="entry name" value="EUKARYOTIC TRANSLATION INITIATION FACTOR 2C"/>
    <property type="match status" value="1"/>
</dbReference>
<dbReference type="Gene3D" id="3.40.50.2300">
    <property type="match status" value="2"/>
</dbReference>
<dbReference type="InterPro" id="IPR032473">
    <property type="entry name" value="Argonaute_Mid_dom"/>
</dbReference>
<evidence type="ECO:0000313" key="3">
    <source>
        <dbReference type="EMBL" id="KAK0460386.1"/>
    </source>
</evidence>
<dbReference type="InterPro" id="IPR036085">
    <property type="entry name" value="PAZ_dom_sf"/>
</dbReference>
<dbReference type="GeneID" id="85362597"/>
<dbReference type="SUPFAM" id="SSF101690">
    <property type="entry name" value="PAZ domain"/>
    <property type="match status" value="1"/>
</dbReference>
<dbReference type="InterPro" id="IPR036397">
    <property type="entry name" value="RNaseH_sf"/>
</dbReference>
<feature type="domain" description="Piwi" evidence="2">
    <location>
        <begin position="513"/>
        <end position="779"/>
    </location>
</feature>
<evidence type="ECO:0000259" key="1">
    <source>
        <dbReference type="PROSITE" id="PS50821"/>
    </source>
</evidence>
<keyword evidence="4" id="KW-1185">Reference proteome</keyword>
<dbReference type="Pfam" id="PF16486">
    <property type="entry name" value="ArgoN"/>
    <property type="match status" value="1"/>
</dbReference>
<dbReference type="Pfam" id="PF16487">
    <property type="entry name" value="ArgoMid"/>
    <property type="match status" value="1"/>
</dbReference>
<evidence type="ECO:0000259" key="2">
    <source>
        <dbReference type="PROSITE" id="PS50822"/>
    </source>
</evidence>
<dbReference type="SMART" id="SM00950">
    <property type="entry name" value="Piwi"/>
    <property type="match status" value="1"/>
</dbReference>
<dbReference type="GO" id="GO:0003723">
    <property type="term" value="F:RNA binding"/>
    <property type="evidence" value="ECO:0007669"/>
    <property type="project" value="InterPro"/>
</dbReference>
<dbReference type="RefSeq" id="XP_060332425.1">
    <property type="nucleotide sequence ID" value="XM_060479049.1"/>
</dbReference>
<dbReference type="Pfam" id="PF02170">
    <property type="entry name" value="PAZ"/>
    <property type="match status" value="1"/>
</dbReference>
<dbReference type="CDD" id="cd02846">
    <property type="entry name" value="PAZ_argonaute_like"/>
    <property type="match status" value="1"/>
</dbReference>
<dbReference type="Gene3D" id="2.170.260.10">
    <property type="entry name" value="paz domain"/>
    <property type="match status" value="1"/>
</dbReference>
<dbReference type="Proteomes" id="UP001175211">
    <property type="component" value="Unassembled WGS sequence"/>
</dbReference>
<organism evidence="3 4">
    <name type="scientific">Armillaria tabescens</name>
    <name type="common">Ringless honey mushroom</name>
    <name type="synonym">Agaricus tabescens</name>
    <dbReference type="NCBI Taxonomy" id="1929756"/>
    <lineage>
        <taxon>Eukaryota</taxon>
        <taxon>Fungi</taxon>
        <taxon>Dikarya</taxon>
        <taxon>Basidiomycota</taxon>
        <taxon>Agaricomycotina</taxon>
        <taxon>Agaricomycetes</taxon>
        <taxon>Agaricomycetidae</taxon>
        <taxon>Agaricales</taxon>
        <taxon>Marasmiineae</taxon>
        <taxon>Physalacriaceae</taxon>
        <taxon>Desarmillaria</taxon>
    </lineage>
</organism>
<reference evidence="3" key="1">
    <citation type="submission" date="2023-06" db="EMBL/GenBank/DDBJ databases">
        <authorList>
            <consortium name="Lawrence Berkeley National Laboratory"/>
            <person name="Ahrendt S."/>
            <person name="Sahu N."/>
            <person name="Indic B."/>
            <person name="Wong-Bajracharya J."/>
            <person name="Merenyi Z."/>
            <person name="Ke H.-M."/>
            <person name="Monk M."/>
            <person name="Kocsube S."/>
            <person name="Drula E."/>
            <person name="Lipzen A."/>
            <person name="Balint B."/>
            <person name="Henrissat B."/>
            <person name="Andreopoulos B."/>
            <person name="Martin F.M."/>
            <person name="Harder C.B."/>
            <person name="Rigling D."/>
            <person name="Ford K.L."/>
            <person name="Foster G.D."/>
            <person name="Pangilinan J."/>
            <person name="Papanicolaou A."/>
            <person name="Barry K."/>
            <person name="LaButti K."/>
            <person name="Viragh M."/>
            <person name="Koriabine M."/>
            <person name="Yan M."/>
            <person name="Riley R."/>
            <person name="Champramary S."/>
            <person name="Plett K.L."/>
            <person name="Tsai I.J."/>
            <person name="Slot J."/>
            <person name="Sipos G."/>
            <person name="Plett J."/>
            <person name="Nagy L.G."/>
            <person name="Grigoriev I.V."/>
        </authorList>
    </citation>
    <scope>NUCLEOTIDE SEQUENCE</scope>
    <source>
        <strain evidence="3">CCBAS 213</strain>
    </source>
</reference>
<evidence type="ECO:0000313" key="4">
    <source>
        <dbReference type="Proteomes" id="UP001175211"/>
    </source>
</evidence>
<dbReference type="InterPro" id="IPR032474">
    <property type="entry name" value="Argonaute_N"/>
</dbReference>
<dbReference type="InterPro" id="IPR003100">
    <property type="entry name" value="PAZ_dom"/>
</dbReference>
<dbReference type="Gene3D" id="3.30.420.10">
    <property type="entry name" value="Ribonuclease H-like superfamily/Ribonuclease H"/>
    <property type="match status" value="1"/>
</dbReference>
<protein>
    <submittedName>
        <fullName evidence="3">Argonaute-like protein</fullName>
    </submittedName>
</protein>
<feature type="domain" description="PAZ" evidence="1">
    <location>
        <begin position="259"/>
        <end position="366"/>
    </location>
</feature>
<accession>A0AA39KFT2</accession>
<name>A0AA39KFT2_ARMTA</name>
<dbReference type="PROSITE" id="PS50821">
    <property type="entry name" value="PAZ"/>
    <property type="match status" value="1"/>
</dbReference>
<dbReference type="InterPro" id="IPR014811">
    <property type="entry name" value="ArgoL1"/>
</dbReference>
<dbReference type="SMART" id="SM01163">
    <property type="entry name" value="DUF1785"/>
    <property type="match status" value="1"/>
</dbReference>
<sequence>MPPKVSQAPSHPSGIAIRRLRGGARHGAPQSRLQVGPALVKFGAVDRRVKIKINAFAVTVPECVIYQYDVISSDKTTTLPARFNMELFKLLQTDVAPEVFTPRAVYDGRKIAFTVKKLQLNDNRSVEFSVPYGTRQTGLGVTTPRIYKIKLTEAAVVNPQVLQRFIAGKQSQENSVLAVITALNVVVRMEPYLNHPFNIASFFTNTESANVGLGVQLWRGYFQSVRPTWNSMFINIDISTGSMYMPGKLTTILVQMLGRSNATLNERTFIPGPGLTPGDIRKLGRQISGVRVTVRIPGRPDVERVVKKLSLDTAKAIQFTSPKDRPMNVVDHLWRTYNVRLQYPDFICAEVGNGAFIPIELCHIKPGQIMRKQISGEIIKEVRKFSTMEPPDGLRSIKQGLDVLAYGQSEYVRHFGMAVTSPEPLEVDARILAPPVLEYSNKSRQREITPKDGKWNMTDKILFEPKAIPKWSLIIFEVKKHFDNAACVNMTKAFVDACHKFGMYSSSQFRQVGIPTQCMVGHMCCYAQPQYFANVCLKLNVKLGGINLIPWPTSVPALTDVRNPTMIIGADVMHPPPGANDRPSYTAAVEMHVQKGRQEIIEHFQSMCKELIKDYCDYHMVIEKKAQIKPKRIIVYRGETIMHRCLLAVFTDSFRWCFRNPRKKFLILTHDVDAKITFIIVRKRHHIRRKKTETRKALPCGTVVDRGISHPTEFNFYLLSHGGLLGTSRPTHYSVSPDNLQTLMNALCYVYARSTRSVSIPAPVYYADTVCSRANNHFSPDSHLGPDEDWSASSDTGTGTPAEILEKYRKSFMPVHQGQGRKMYFQVG</sequence>
<dbReference type="InterPro" id="IPR032472">
    <property type="entry name" value="ArgoL2"/>
</dbReference>
<dbReference type="PROSITE" id="PS50822">
    <property type="entry name" value="PIWI"/>
    <property type="match status" value="1"/>
</dbReference>
<dbReference type="SUPFAM" id="SSF53098">
    <property type="entry name" value="Ribonuclease H-like"/>
    <property type="match status" value="1"/>
</dbReference>
<gene>
    <name evidence="3" type="ORF">EV420DRAFT_1670504</name>
</gene>
<dbReference type="Pfam" id="PF08699">
    <property type="entry name" value="ArgoL1"/>
    <property type="match status" value="1"/>
</dbReference>
<dbReference type="InterPro" id="IPR012337">
    <property type="entry name" value="RNaseH-like_sf"/>
</dbReference>
<proteinExistence type="predicted"/>
<dbReference type="EMBL" id="JAUEPS010000012">
    <property type="protein sequence ID" value="KAK0460386.1"/>
    <property type="molecule type" value="Genomic_DNA"/>
</dbReference>
<dbReference type="Pfam" id="PF16488">
    <property type="entry name" value="ArgoL2"/>
    <property type="match status" value="1"/>
</dbReference>
<comment type="caution">
    <text evidence="3">The sequence shown here is derived from an EMBL/GenBank/DDBJ whole genome shotgun (WGS) entry which is preliminary data.</text>
</comment>